<keyword evidence="3" id="KW-0325">Glycoprotein</keyword>
<dbReference type="InterPro" id="IPR013517">
    <property type="entry name" value="FG-GAP"/>
</dbReference>
<protein>
    <submittedName>
        <fullName evidence="6">Putative cell wall associated biofilm protein</fullName>
    </submittedName>
</protein>
<dbReference type="Proteomes" id="UP000005167">
    <property type="component" value="Unassembled WGS sequence"/>
</dbReference>
<evidence type="ECO:0000313" key="7">
    <source>
        <dbReference type="Proteomes" id="UP000005167"/>
    </source>
</evidence>
<dbReference type="eggNOG" id="COG3203">
    <property type="taxonomic scope" value="Bacteria"/>
</dbReference>
<dbReference type="Gene3D" id="2.60.40.10">
    <property type="entry name" value="Immunoglobulins"/>
    <property type="match status" value="6"/>
</dbReference>
<name>G2FFC8_9GAMM</name>
<accession>G2FFC8</accession>
<dbReference type="InterPro" id="IPR028994">
    <property type="entry name" value="Integrin_alpha_N"/>
</dbReference>
<dbReference type="Pfam" id="PF16403">
    <property type="entry name" value="Bact_surface_Ig-like"/>
    <property type="match status" value="6"/>
</dbReference>
<dbReference type="InterPro" id="IPR013519">
    <property type="entry name" value="Int_alpha_beta-p"/>
</dbReference>
<dbReference type="PANTHER" id="PTHR36220:SF1">
    <property type="entry name" value="GAMMA TUBULIN COMPLEX COMPONENT C-TERMINAL DOMAIN-CONTAINING PROTEIN"/>
    <property type="match status" value="1"/>
</dbReference>
<dbReference type="InterPro" id="IPR013783">
    <property type="entry name" value="Ig-like_fold"/>
</dbReference>
<dbReference type="Pfam" id="PF14312">
    <property type="entry name" value="FG-GAP_2"/>
    <property type="match status" value="6"/>
</dbReference>
<dbReference type="InterPro" id="IPR032179">
    <property type="entry name" value="Cry22Aa_Ig-like"/>
</dbReference>
<proteinExistence type="predicted"/>
<evidence type="ECO:0000256" key="2">
    <source>
        <dbReference type="ARBA" id="ARBA00022737"/>
    </source>
</evidence>
<dbReference type="EMBL" id="AFZB01000012">
    <property type="protein sequence ID" value="EGW54506.1"/>
    <property type="molecule type" value="Genomic_DNA"/>
</dbReference>
<dbReference type="SUPFAM" id="SSF50965">
    <property type="entry name" value="Galactose oxidase, central domain"/>
    <property type="match status" value="1"/>
</dbReference>
<dbReference type="AlphaFoldDB" id="G2FFC8"/>
<comment type="caution">
    <text evidence="6">The sequence shown here is derived from an EMBL/GenBank/DDBJ whole genome shotgun (WGS) entry which is preliminary data.</text>
</comment>
<dbReference type="PATRIC" id="fig|1049564.3.peg.1612"/>
<reference evidence="6 7" key="1">
    <citation type="journal article" date="2011" name="ISME J.">
        <title>The endosymbionts of the deep-sea tubeworms Riftia pachyptila and Tevnia jerichonana share an identical physiology as revealed by proteogenomic analyses.</title>
        <authorList>
            <person name="Gardebrecht A."/>
            <person name="Markert S."/>
            <person name="Felbeck H."/>
            <person name="Thuermer A."/>
            <person name="Albrecht D."/>
            <person name="Wollherr A."/>
            <person name="Kabisch J."/>
            <person name="Lehmann R."/>
            <person name="Daniel R."/>
            <person name="Liesegang H."/>
            <person name="Hecker M."/>
            <person name="Sievert S.M."/>
            <person name="Schweder T."/>
        </authorList>
    </citation>
    <scope>NUCLEOTIDE SEQUENCE [LARGE SCALE GENOMIC DNA]</scope>
</reference>
<organism evidence="6 7">
    <name type="scientific">endosymbiont of Tevnia jerichonana</name>
    <name type="common">vent Tica</name>
    <dbReference type="NCBI Taxonomy" id="1049564"/>
    <lineage>
        <taxon>Bacteria</taxon>
        <taxon>Pseudomonadati</taxon>
        <taxon>Pseudomonadota</taxon>
        <taxon>Gammaproteobacteria</taxon>
        <taxon>sulfur-oxidizing symbionts</taxon>
    </lineage>
</organism>
<evidence type="ECO:0000256" key="1">
    <source>
        <dbReference type="ARBA" id="ARBA00022729"/>
    </source>
</evidence>
<keyword evidence="2" id="KW-0677">Repeat</keyword>
<feature type="region of interest" description="Disordered" evidence="4">
    <location>
        <begin position="1043"/>
        <end position="1070"/>
    </location>
</feature>
<feature type="compositionally biased region" description="Polar residues" evidence="4">
    <location>
        <begin position="1049"/>
        <end position="1070"/>
    </location>
</feature>
<feature type="domain" description="HYR" evidence="5">
    <location>
        <begin position="336"/>
        <end position="426"/>
    </location>
</feature>
<evidence type="ECO:0000256" key="3">
    <source>
        <dbReference type="ARBA" id="ARBA00023180"/>
    </source>
</evidence>
<dbReference type="PROSITE" id="PS51470">
    <property type="entry name" value="FG_GAP"/>
    <property type="match status" value="1"/>
</dbReference>
<evidence type="ECO:0000259" key="5">
    <source>
        <dbReference type="PROSITE" id="PS50825"/>
    </source>
</evidence>
<dbReference type="PROSITE" id="PS50825">
    <property type="entry name" value="HYR"/>
    <property type="match status" value="1"/>
</dbReference>
<dbReference type="Gene3D" id="2.130.10.130">
    <property type="entry name" value="Integrin alpha, N-terminal"/>
    <property type="match status" value="2"/>
</dbReference>
<keyword evidence="7" id="KW-1185">Reference proteome</keyword>
<evidence type="ECO:0000313" key="6">
    <source>
        <dbReference type="EMBL" id="EGW54506.1"/>
    </source>
</evidence>
<dbReference type="PANTHER" id="PTHR36220">
    <property type="entry name" value="UNNAMED PRODUCT"/>
    <property type="match status" value="1"/>
</dbReference>
<sequence>MTDAASNAATQVTRTVTVVAAAAPTITLAGDSVITLEASATPFTEPGVSADDSFDGDISASVNISGSVDTSTVGSYTLTYSVTDAAGNAATQVTRTINVTADLTPPIISVNAPNPHTWETGPTVYIDPGVTAIDALDGDITPVLISGTVDTNTPGSYTLTYNVSDSSGNPATPVTRTVNVIAATPPSITLLGDATVTREAGSVAYTDAGATASDNIDGDITANILINNPVDATTAGSYTVTYDVTDTSGNAAAQVTRTVTIQAAAAPVITLSGEASVTLEAGPTPYSDPGATANDNIDGDLTASIQTSGSVDATTPGTYTLTYDVTDAAGNAATQVTRTVTVLASTPPTITLTGDNPQTIEGSAAATYTDPGFSANDNVDGDISARVVTSGSVDPTAVGTYTLTYNVSDTAGNAATAVTRTVNVVDTTAPVISLRGDDPVYVAVGENYTEPGAEGVDAMDGAGFDTALDATDPKDITKTNDVDTNVMGQYTRVYTATDAAGNVATLTRTVIVGPAVTMTADNKQLHFDWPLPANTTLYANHDHYRLLFDRDGSGTFSTADAASSSIAGTSHSVDTSAHLFNWNDARYRVESCDAAESDCLGSPLGRFRGENELFNAGYSVDIISYFKASDTTTGAQFGNSAAVSSDGTTMAVGAPDQDSGIVYIFVRDTSVTPPVWSQQGRVSAGGTGDKFGFSVALSSDGSTLAVGAQLEDSSVGGIDPTANDSAADAGAAYVFTRTGSSWSQQAYIKAATPSAGDQFGIAVSLSDDGNTLAVGAGQEDGSASNSGAAYLFTRSGTTWSQQTKLKAGTPTANDGFGFSVAVSGDGSTLAVGAGAPVDATGAEVTNSTGKAYIFTQASGWAQQAELLSDNADARDHFGHAVALSDNGNTLAVSAIGEGSNSTGINSTPTNEFDRAGAAYIFTRSGTTWTQSTYIKPDNPDAVAYFGQSVSLSGDGAILAVGADHEDGKYAGVGRLEDTGGPDTGAVYIFTNSAGAWSQTNYVKASNPGPRDPVDDPAPDDTIGDHFGYSVALSGDGNTLVVGAKDEDSGTTGVDSTPDETATTSGAAYVY</sequence>
<keyword evidence="1" id="KW-0732">Signal</keyword>
<evidence type="ECO:0000256" key="4">
    <source>
        <dbReference type="SAM" id="MobiDB-lite"/>
    </source>
</evidence>
<gene>
    <name evidence="6" type="ORF">TevJSym_al00400</name>
</gene>
<dbReference type="eggNOG" id="COG4257">
    <property type="taxonomic scope" value="Bacteria"/>
</dbReference>
<dbReference type="InterPro" id="IPR003410">
    <property type="entry name" value="HYR_dom"/>
</dbReference>
<dbReference type="InterPro" id="IPR011043">
    <property type="entry name" value="Gal_Oxase/kelch_b-propeller"/>
</dbReference>
<dbReference type="SMART" id="SM00191">
    <property type="entry name" value="Int_alpha"/>
    <property type="match status" value="6"/>
</dbReference>